<dbReference type="InterPro" id="IPR027417">
    <property type="entry name" value="P-loop_NTPase"/>
</dbReference>
<reference evidence="1 2" key="1">
    <citation type="submission" date="2022-10" db="EMBL/GenBank/DDBJ databases">
        <title>Characterization of Pseudomonas capsici strains from pepper and tomato in Georgia.</title>
        <authorList>
            <person name="Zhao M."/>
            <person name="Dutta B."/>
        </authorList>
    </citation>
    <scope>NUCLEOTIDE SEQUENCE [LARGE SCALE GENOMIC DNA]</scope>
    <source>
        <strain evidence="1 2">Pc20-5</strain>
    </source>
</reference>
<evidence type="ECO:0000313" key="1">
    <source>
        <dbReference type="EMBL" id="MCV4379870.1"/>
    </source>
</evidence>
<dbReference type="EMBL" id="JAOXML010000037">
    <property type="protein sequence ID" value="MCV4379870.1"/>
    <property type="molecule type" value="Genomic_DNA"/>
</dbReference>
<dbReference type="SUPFAM" id="SSF52540">
    <property type="entry name" value="P-loop containing nucleoside triphosphate hydrolases"/>
    <property type="match status" value="1"/>
</dbReference>
<protein>
    <submittedName>
        <fullName evidence="1">Dynamin family protein</fullName>
    </submittedName>
</protein>
<dbReference type="RefSeq" id="WP_206403238.1">
    <property type="nucleotide sequence ID" value="NZ_JAFGZD010000030.1"/>
</dbReference>
<accession>A0ABT3C460</accession>
<organism evidence="1 2">
    <name type="scientific">Pseudomonas capsici</name>
    <dbReference type="NCBI Taxonomy" id="2810614"/>
    <lineage>
        <taxon>Bacteria</taxon>
        <taxon>Pseudomonadati</taxon>
        <taxon>Pseudomonadota</taxon>
        <taxon>Gammaproteobacteria</taxon>
        <taxon>Pseudomonadales</taxon>
        <taxon>Pseudomonadaceae</taxon>
        <taxon>Pseudomonas</taxon>
    </lineage>
</organism>
<comment type="caution">
    <text evidence="1">The sequence shown here is derived from an EMBL/GenBank/DDBJ whole genome shotgun (WGS) entry which is preliminary data.</text>
</comment>
<dbReference type="GeneID" id="93564192"/>
<name>A0ABT3C460_9PSED</name>
<keyword evidence="2" id="KW-1185">Reference proteome</keyword>
<dbReference type="Proteomes" id="UP001207294">
    <property type="component" value="Unassembled WGS sequence"/>
</dbReference>
<evidence type="ECO:0000313" key="2">
    <source>
        <dbReference type="Proteomes" id="UP001207294"/>
    </source>
</evidence>
<proteinExistence type="predicted"/>
<gene>
    <name evidence="1" type="ORF">OH718_25035</name>
</gene>
<sequence length="655" mass="73625">MAPEHARNLAVAHWQGLRVEHPQWALRAYARLVSTLSPQVQQRLQVKEAEAEPYVVVFGKTQVGKTTLLLDLMGVAPAQMARVSTVLRGGREAGQSATATTMEYCRSASELWGLGCKGEPKWFAGDQAMAEALGGLRVRMEAGQLHTGTAPWVVHVPRGCFVDGAKGPGVRMLDLPGDKPSNEQEQRHVHLMAKTYLPFADLILLVGRGDDLSFLRAGELALPGIEDWQAMPYRFRIVTTYSYFAKSAKDFLREHPDADTVQVRQRLLNEAQRFGAFSEAARQERLFFPLEFGNSWQNTAKDDPLLHARMAPIITGLRDELLAQICSNTTPMGRMLGTLQAHVSVRYIQQQKTYAVEHALNELATRRGVSETEVKSWSSLSQTSTAHFETIREVMGAQPYQKGIVAIDVAAKALQDDPEERYWPKAGGVEDDRETLYTLIRDYRRVLTTLRLEVSPDSIPLSFWRQVRKQFNEPPTRAIDSALEAAFGWVRGVLSDYWFDTYLSSDNYQKDRGRVREAGANALELLVDLWKNQWLEALVGTERAFIEAARVAQAQAAAHKQEAEHALQRHRLITQAIDENATELERIAQDSKDDLERCERYVGLLKEEYGTELCHRYTKALAEVEPVDALMGLLSCVALRLQYAEFMQVCEPATA</sequence>